<dbReference type="SUPFAM" id="SSF55154">
    <property type="entry name" value="CYTH-like phosphatases"/>
    <property type="match status" value="1"/>
</dbReference>
<dbReference type="InterPro" id="IPR033469">
    <property type="entry name" value="CYTH-like_dom_sf"/>
</dbReference>
<feature type="domain" description="CYTH" evidence="1">
    <location>
        <begin position="2"/>
        <end position="200"/>
    </location>
</feature>
<reference evidence="2" key="2">
    <citation type="submission" date="2021-04" db="EMBL/GenBank/DDBJ databases">
        <authorList>
            <person name="Gilroy R."/>
        </authorList>
    </citation>
    <scope>NUCLEOTIDE SEQUENCE</scope>
    <source>
        <strain evidence="2">CHK33-7979</strain>
    </source>
</reference>
<gene>
    <name evidence="2" type="ORF">H9826_04330</name>
</gene>
<dbReference type="InterPro" id="IPR023577">
    <property type="entry name" value="CYTH_domain"/>
</dbReference>
<protein>
    <submittedName>
        <fullName evidence="2">CYTH domain-containing protein</fullName>
    </submittedName>
</protein>
<evidence type="ECO:0000313" key="3">
    <source>
        <dbReference type="Proteomes" id="UP000886824"/>
    </source>
</evidence>
<evidence type="ECO:0000259" key="1">
    <source>
        <dbReference type="PROSITE" id="PS51707"/>
    </source>
</evidence>
<sequence length="208" mass="23220">MGAELEQKYVVISRRPWMVEARLTAQLRRAGYQVLFLEEKPQKDTYYDTPGLDILAGGGSLRLREKGDRRILTVKVPIRAEGGTFLRREEELALAEGDDPADFLRACLPQVDPKGLTPTAVVDNRRRTYEVVRPAGGRFELALDDVCYRDPATGREHRERQVELEAVAATGADLEQVVSALSLPELRPAQESKYQRAVTLTRGNDATG</sequence>
<dbReference type="Pfam" id="PF01928">
    <property type="entry name" value="CYTH"/>
    <property type="match status" value="1"/>
</dbReference>
<dbReference type="AlphaFoldDB" id="A0A9D1Z3X9"/>
<dbReference type="Proteomes" id="UP000886824">
    <property type="component" value="Unassembled WGS sequence"/>
</dbReference>
<accession>A0A9D1Z3X9</accession>
<name>A0A9D1Z3X9_9FIRM</name>
<organism evidence="2 3">
    <name type="scientific">Candidatus Intestinimonas merdavium</name>
    <dbReference type="NCBI Taxonomy" id="2838622"/>
    <lineage>
        <taxon>Bacteria</taxon>
        <taxon>Bacillati</taxon>
        <taxon>Bacillota</taxon>
        <taxon>Clostridia</taxon>
        <taxon>Eubacteriales</taxon>
        <taxon>Intestinimonas</taxon>
    </lineage>
</organism>
<proteinExistence type="predicted"/>
<comment type="caution">
    <text evidence="2">The sequence shown here is derived from an EMBL/GenBank/DDBJ whole genome shotgun (WGS) entry which is preliminary data.</text>
</comment>
<reference evidence="2" key="1">
    <citation type="journal article" date="2021" name="PeerJ">
        <title>Extensive microbial diversity within the chicken gut microbiome revealed by metagenomics and culture.</title>
        <authorList>
            <person name="Gilroy R."/>
            <person name="Ravi A."/>
            <person name="Getino M."/>
            <person name="Pursley I."/>
            <person name="Horton D.L."/>
            <person name="Alikhan N.F."/>
            <person name="Baker D."/>
            <person name="Gharbi K."/>
            <person name="Hall N."/>
            <person name="Watson M."/>
            <person name="Adriaenssens E.M."/>
            <person name="Foster-Nyarko E."/>
            <person name="Jarju S."/>
            <person name="Secka A."/>
            <person name="Antonio M."/>
            <person name="Oren A."/>
            <person name="Chaudhuri R.R."/>
            <person name="La Ragione R."/>
            <person name="Hildebrand F."/>
            <person name="Pallen M.J."/>
        </authorList>
    </citation>
    <scope>NUCLEOTIDE SEQUENCE</scope>
    <source>
        <strain evidence="2">CHK33-7979</strain>
    </source>
</reference>
<dbReference type="EMBL" id="DXCX01000046">
    <property type="protein sequence ID" value="HIY73190.1"/>
    <property type="molecule type" value="Genomic_DNA"/>
</dbReference>
<dbReference type="SMART" id="SM01118">
    <property type="entry name" value="CYTH"/>
    <property type="match status" value="1"/>
</dbReference>
<dbReference type="Gene3D" id="2.40.320.10">
    <property type="entry name" value="Hypothetical Protein Pfu-838710-001"/>
    <property type="match status" value="1"/>
</dbReference>
<dbReference type="PROSITE" id="PS51707">
    <property type="entry name" value="CYTH"/>
    <property type="match status" value="1"/>
</dbReference>
<evidence type="ECO:0000313" key="2">
    <source>
        <dbReference type="EMBL" id="HIY73190.1"/>
    </source>
</evidence>